<dbReference type="AlphaFoldDB" id="A0A0B7MKS7"/>
<dbReference type="InterPro" id="IPR052926">
    <property type="entry name" value="Metallo-beta-lactamase_dom"/>
</dbReference>
<dbReference type="RefSeq" id="WP_052835422.1">
    <property type="nucleotide sequence ID" value="NZ_CDRZ01000179.1"/>
</dbReference>
<dbReference type="PANTHER" id="PTHR13754">
    <property type="entry name" value="METALLO-BETA-LACTAMASE SUPERFAMILY PROTEIN"/>
    <property type="match status" value="1"/>
</dbReference>
<dbReference type="CDD" id="cd07713">
    <property type="entry name" value="DHPS-like_MBL-fold"/>
    <property type="match status" value="1"/>
</dbReference>
<organism evidence="2 3">
    <name type="scientific">Syntrophaceticus schinkii</name>
    <dbReference type="NCBI Taxonomy" id="499207"/>
    <lineage>
        <taxon>Bacteria</taxon>
        <taxon>Bacillati</taxon>
        <taxon>Bacillota</taxon>
        <taxon>Clostridia</taxon>
        <taxon>Thermoanaerobacterales</taxon>
        <taxon>Thermoanaerobacterales Family III. Incertae Sedis</taxon>
        <taxon>Syntrophaceticus</taxon>
    </lineage>
</organism>
<name>A0A0B7MKS7_9FIRM</name>
<accession>A0A0B7MKS7</accession>
<dbReference type="Pfam" id="PF00753">
    <property type="entry name" value="Lactamase_B"/>
    <property type="match status" value="1"/>
</dbReference>
<dbReference type="Gene3D" id="3.60.15.10">
    <property type="entry name" value="Ribonuclease Z/Hydroxyacylglutathione hydrolase-like"/>
    <property type="match status" value="1"/>
</dbReference>
<sequence length="241" mass="26869">MSSEKITLKEVDEICITILMDNTVDLLMADRNIAQRFHVGKDRVTTIAEHGFSALVRVRCGDKQETVLLDTGISPGGVLHNMEVLNVETSEIQAIVLSHGHNDHTMGLPNLLERMSPKNVPVIVHPDAFLERKIVFPDGSEWNISGPRINDSKQNKFTFLKKNGPTLLAHDRILISGEIDRINDFEKGFPLHYTKRSGKWEQDPLIKDDQCLIVNVRNQGLVIITGCGHAGIVNSICYAQA</sequence>
<evidence type="ECO:0000259" key="1">
    <source>
        <dbReference type="SMART" id="SM00849"/>
    </source>
</evidence>
<dbReference type="Proteomes" id="UP000046155">
    <property type="component" value="Unassembled WGS sequence"/>
</dbReference>
<dbReference type="PANTHER" id="PTHR13754:SF18">
    <property type="entry name" value="7,8-DIHYDROPTERIN-6-METHYL-4-(BETA-D-RIBOFURANOSYL)-AMINOBENZENE-5'-PHOSPHATE SYNTHASE"/>
    <property type="match status" value="1"/>
</dbReference>
<dbReference type="OrthoDB" id="9803916at2"/>
<dbReference type="InterPro" id="IPR041712">
    <property type="entry name" value="DHPS-like_MBL-fold"/>
</dbReference>
<dbReference type="SUPFAM" id="SSF56281">
    <property type="entry name" value="Metallo-hydrolase/oxidoreductase"/>
    <property type="match status" value="1"/>
</dbReference>
<protein>
    <recommendedName>
        <fullName evidence="1">Metallo-beta-lactamase domain-containing protein</fullName>
    </recommendedName>
</protein>
<reference evidence="3" key="1">
    <citation type="submission" date="2015-01" db="EMBL/GenBank/DDBJ databases">
        <authorList>
            <person name="Manzoor Shahid"/>
            <person name="Zubair Saima"/>
        </authorList>
    </citation>
    <scope>NUCLEOTIDE SEQUENCE [LARGE SCALE GENOMIC DNA]</scope>
    <source>
        <strain evidence="3">Sp3</strain>
    </source>
</reference>
<dbReference type="GO" id="GO:0016740">
    <property type="term" value="F:transferase activity"/>
    <property type="evidence" value="ECO:0007669"/>
    <property type="project" value="TreeGrafter"/>
</dbReference>
<feature type="domain" description="Metallo-beta-lactamase" evidence="1">
    <location>
        <begin position="50"/>
        <end position="229"/>
    </location>
</feature>
<evidence type="ECO:0000313" key="3">
    <source>
        <dbReference type="Proteomes" id="UP000046155"/>
    </source>
</evidence>
<gene>
    <name evidence="2" type="ORF">SSCH_260003</name>
</gene>
<dbReference type="InterPro" id="IPR036866">
    <property type="entry name" value="RibonucZ/Hydroxyglut_hydro"/>
</dbReference>
<keyword evidence="3" id="KW-1185">Reference proteome</keyword>
<evidence type="ECO:0000313" key="2">
    <source>
        <dbReference type="EMBL" id="CEO88778.1"/>
    </source>
</evidence>
<proteinExistence type="predicted"/>
<dbReference type="SMART" id="SM00849">
    <property type="entry name" value="Lactamase_B"/>
    <property type="match status" value="1"/>
</dbReference>
<dbReference type="InterPro" id="IPR001279">
    <property type="entry name" value="Metallo-B-lactamas"/>
</dbReference>
<dbReference type="EMBL" id="CDRZ01000179">
    <property type="protein sequence ID" value="CEO88778.1"/>
    <property type="molecule type" value="Genomic_DNA"/>
</dbReference>